<evidence type="ECO:0000259" key="9">
    <source>
        <dbReference type="Pfam" id="PF21982"/>
    </source>
</evidence>
<feature type="domain" description="RecX first three-helical" evidence="9">
    <location>
        <begin position="64"/>
        <end position="99"/>
    </location>
</feature>
<organism evidence="10 11">
    <name type="scientific">Lentilactobacillus sunkii DSM 19904</name>
    <dbReference type="NCBI Taxonomy" id="1423808"/>
    <lineage>
        <taxon>Bacteria</taxon>
        <taxon>Bacillati</taxon>
        <taxon>Bacillota</taxon>
        <taxon>Bacilli</taxon>
        <taxon>Lactobacillales</taxon>
        <taxon>Lactobacillaceae</taxon>
        <taxon>Lentilactobacillus</taxon>
    </lineage>
</organism>
<dbReference type="InterPro" id="IPR003783">
    <property type="entry name" value="Regulatory_RecX"/>
</dbReference>
<keyword evidence="11" id="KW-1185">Reference proteome</keyword>
<dbReference type="Pfam" id="PF21981">
    <property type="entry name" value="RecX_HTH3"/>
    <property type="match status" value="2"/>
</dbReference>
<dbReference type="Gene3D" id="1.10.10.10">
    <property type="entry name" value="Winged helix-like DNA-binding domain superfamily/Winged helix DNA-binding domain"/>
    <property type="match status" value="4"/>
</dbReference>
<comment type="similarity">
    <text evidence="3 6">Belongs to the RecX family.</text>
</comment>
<keyword evidence="5 6" id="KW-0963">Cytoplasm</keyword>
<dbReference type="OrthoDB" id="5421057at2"/>
<evidence type="ECO:0000313" key="10">
    <source>
        <dbReference type="EMBL" id="KRK88357.1"/>
    </source>
</evidence>
<dbReference type="GO" id="GO:0006282">
    <property type="term" value="P:regulation of DNA repair"/>
    <property type="evidence" value="ECO:0007669"/>
    <property type="project" value="UniProtKB-UniRule"/>
</dbReference>
<comment type="subcellular location">
    <subcellularLocation>
        <location evidence="2 6">Cytoplasm</location>
    </subcellularLocation>
</comment>
<comment type="function">
    <text evidence="1 6">Modulates RecA activity.</text>
</comment>
<dbReference type="HAMAP" id="MF_01114">
    <property type="entry name" value="RecX"/>
    <property type="match status" value="1"/>
</dbReference>
<proteinExistence type="inferred from homology"/>
<evidence type="ECO:0000256" key="2">
    <source>
        <dbReference type="ARBA" id="ARBA00004496"/>
    </source>
</evidence>
<reference evidence="10 11" key="1">
    <citation type="journal article" date="2015" name="Genome Announc.">
        <title>Expanding the biotechnology potential of lactobacilli through comparative genomics of 213 strains and associated genera.</title>
        <authorList>
            <person name="Sun Z."/>
            <person name="Harris H.M."/>
            <person name="McCann A."/>
            <person name="Guo C."/>
            <person name="Argimon S."/>
            <person name="Zhang W."/>
            <person name="Yang X."/>
            <person name="Jeffery I.B."/>
            <person name="Cooney J.C."/>
            <person name="Kagawa T.F."/>
            <person name="Liu W."/>
            <person name="Song Y."/>
            <person name="Salvetti E."/>
            <person name="Wrobel A."/>
            <person name="Rasinkangas P."/>
            <person name="Parkhill J."/>
            <person name="Rea M.C."/>
            <person name="O'Sullivan O."/>
            <person name="Ritari J."/>
            <person name="Douillard F.P."/>
            <person name="Paul Ross R."/>
            <person name="Yang R."/>
            <person name="Briner A.E."/>
            <person name="Felis G.E."/>
            <person name="de Vos W.M."/>
            <person name="Barrangou R."/>
            <person name="Klaenhammer T.R."/>
            <person name="Caufield P.W."/>
            <person name="Cui Y."/>
            <person name="Zhang H."/>
            <person name="O'Toole P.W."/>
        </authorList>
    </citation>
    <scope>NUCLEOTIDE SEQUENCE [LARGE SCALE GENOMIC DNA]</scope>
    <source>
        <strain evidence="10 11">DSM 19904</strain>
    </source>
</reference>
<dbReference type="InterPro" id="IPR053924">
    <property type="entry name" value="RecX_HTH_2nd"/>
</dbReference>
<dbReference type="PANTHER" id="PTHR33602">
    <property type="entry name" value="REGULATORY PROTEIN RECX FAMILY PROTEIN"/>
    <property type="match status" value="1"/>
</dbReference>
<dbReference type="Pfam" id="PF21982">
    <property type="entry name" value="RecX_HTH1"/>
    <property type="match status" value="1"/>
</dbReference>
<evidence type="ECO:0000256" key="1">
    <source>
        <dbReference type="ARBA" id="ARBA00003529"/>
    </source>
</evidence>
<evidence type="ECO:0000256" key="3">
    <source>
        <dbReference type="ARBA" id="ARBA00009695"/>
    </source>
</evidence>
<gene>
    <name evidence="6" type="primary">recX</name>
    <name evidence="10" type="ORF">FD17_GL002486</name>
</gene>
<evidence type="ECO:0000313" key="11">
    <source>
        <dbReference type="Proteomes" id="UP000051581"/>
    </source>
</evidence>
<evidence type="ECO:0000259" key="8">
    <source>
        <dbReference type="Pfam" id="PF21981"/>
    </source>
</evidence>
<sequence>MAKTITKIEAQKRKGRFNVYVDGQYAFPISEEVFIKYRVFKGMEVDDQLIETLKNADNISKIHSRALNYLAHNLRTEYEVREKLADLTEDADAIDKVINILADQTLIDDQRYADSYVRTVARERKNGPDFIRRHLKDKRVDANKVETSLDHYYPEQDVIEIGVEVAEKQLKRYKRDSAKMAINKTKELLMRRGFPYGDIEEIMNQTDTDDMEQQDHEVIDKVAEKYFRQYKRLEPYERNQKIKQALYRKGFLMDDISIAMEKLPK</sequence>
<dbReference type="PANTHER" id="PTHR33602:SF1">
    <property type="entry name" value="REGULATORY PROTEIN RECX FAMILY PROTEIN"/>
    <property type="match status" value="1"/>
</dbReference>
<comment type="caution">
    <text evidence="10">The sequence shown here is derived from an EMBL/GenBank/DDBJ whole genome shotgun (WGS) entry which is preliminary data.</text>
</comment>
<protein>
    <recommendedName>
        <fullName evidence="4 6">Regulatory protein RecX</fullName>
    </recommendedName>
</protein>
<evidence type="ECO:0000256" key="4">
    <source>
        <dbReference type="ARBA" id="ARBA00018111"/>
    </source>
</evidence>
<name>A0A0R1KY39_9LACO</name>
<accession>A0A0R1KY39</accession>
<dbReference type="EMBL" id="AZEA01000009">
    <property type="protein sequence ID" value="KRK88357.1"/>
    <property type="molecule type" value="Genomic_DNA"/>
</dbReference>
<feature type="domain" description="RecX second three-helical" evidence="7">
    <location>
        <begin position="108"/>
        <end position="147"/>
    </location>
</feature>
<dbReference type="GO" id="GO:0005737">
    <property type="term" value="C:cytoplasm"/>
    <property type="evidence" value="ECO:0007669"/>
    <property type="project" value="UniProtKB-SubCell"/>
</dbReference>
<dbReference type="NCBIfam" id="NF010733">
    <property type="entry name" value="PRK14135.1"/>
    <property type="match status" value="1"/>
</dbReference>
<dbReference type="InterPro" id="IPR036388">
    <property type="entry name" value="WH-like_DNA-bd_sf"/>
</dbReference>
<evidence type="ECO:0000256" key="6">
    <source>
        <dbReference type="HAMAP-Rule" id="MF_01114"/>
    </source>
</evidence>
<dbReference type="AlphaFoldDB" id="A0A0R1KY39"/>
<feature type="domain" description="RecX third three-helical" evidence="8">
    <location>
        <begin position="215"/>
        <end position="260"/>
    </location>
</feature>
<evidence type="ECO:0000256" key="5">
    <source>
        <dbReference type="ARBA" id="ARBA00022490"/>
    </source>
</evidence>
<dbReference type="RefSeq" id="WP_057824928.1">
    <property type="nucleotide sequence ID" value="NZ_AZEA01000009.1"/>
</dbReference>
<dbReference type="Proteomes" id="UP000051581">
    <property type="component" value="Unassembled WGS sequence"/>
</dbReference>
<dbReference type="InterPro" id="IPR053925">
    <property type="entry name" value="RecX_HTH_3rd"/>
</dbReference>
<dbReference type="PATRIC" id="fig|1423808.3.peg.2537"/>
<dbReference type="InterPro" id="IPR053926">
    <property type="entry name" value="RecX_HTH_1st"/>
</dbReference>
<evidence type="ECO:0000259" key="7">
    <source>
        <dbReference type="Pfam" id="PF02631"/>
    </source>
</evidence>
<dbReference type="Pfam" id="PF02631">
    <property type="entry name" value="RecX_HTH2"/>
    <property type="match status" value="1"/>
</dbReference>
<feature type="domain" description="RecX third three-helical" evidence="8">
    <location>
        <begin position="159"/>
        <end position="203"/>
    </location>
</feature>